<dbReference type="OrthoDB" id="9812790at2"/>
<feature type="region of interest" description="Disordered" evidence="7">
    <location>
        <begin position="1"/>
        <end position="21"/>
    </location>
</feature>
<dbReference type="Pfam" id="PF00327">
    <property type="entry name" value="Ribosomal_L30"/>
    <property type="match status" value="1"/>
</dbReference>
<comment type="subunit">
    <text evidence="2 5">Part of the 50S ribosomal subunit.</text>
</comment>
<accession>A0A4R5AKC6</accession>
<dbReference type="NCBIfam" id="TIGR01308">
    <property type="entry name" value="rpmD_bact"/>
    <property type="match status" value="1"/>
</dbReference>
<evidence type="ECO:0000259" key="8">
    <source>
        <dbReference type="Pfam" id="PF00327"/>
    </source>
</evidence>
<gene>
    <name evidence="5" type="primary">rpmD</name>
    <name evidence="9" type="ORF">E1262_04150</name>
</gene>
<dbReference type="InterPro" id="IPR016082">
    <property type="entry name" value="Ribosomal_uL30_ferredoxin-like"/>
</dbReference>
<dbReference type="EMBL" id="SMLB01000004">
    <property type="protein sequence ID" value="TDD71929.1"/>
    <property type="molecule type" value="Genomic_DNA"/>
</dbReference>
<dbReference type="PANTHER" id="PTHR15892:SF2">
    <property type="entry name" value="LARGE RIBOSOMAL SUBUNIT PROTEIN UL30M"/>
    <property type="match status" value="1"/>
</dbReference>
<dbReference type="GO" id="GO:0006412">
    <property type="term" value="P:translation"/>
    <property type="evidence" value="ECO:0007669"/>
    <property type="project" value="UniProtKB-UniRule"/>
</dbReference>
<evidence type="ECO:0000256" key="4">
    <source>
        <dbReference type="ARBA" id="ARBA00023274"/>
    </source>
</evidence>
<dbReference type="PANTHER" id="PTHR15892">
    <property type="entry name" value="MITOCHONDRIAL RIBOSOMAL PROTEIN L30"/>
    <property type="match status" value="1"/>
</dbReference>
<sequence length="76" mass="8362">MSGQLKVRQVKSPIGGTSSQRNTLRSLGLKRIGHEVVKEDRPEIRGMVKTVAHLVTVEAISAAEAENVQPRRSRDT</sequence>
<evidence type="ECO:0000313" key="9">
    <source>
        <dbReference type="EMBL" id="TDD71929.1"/>
    </source>
</evidence>
<evidence type="ECO:0000256" key="5">
    <source>
        <dbReference type="HAMAP-Rule" id="MF_01371"/>
    </source>
</evidence>
<evidence type="ECO:0000256" key="6">
    <source>
        <dbReference type="RuleBase" id="RU003734"/>
    </source>
</evidence>
<keyword evidence="10" id="KW-1185">Reference proteome</keyword>
<dbReference type="PROSITE" id="PS00634">
    <property type="entry name" value="RIBOSOMAL_L30"/>
    <property type="match status" value="1"/>
</dbReference>
<reference evidence="9 10" key="1">
    <citation type="submission" date="2019-02" db="EMBL/GenBank/DDBJ databases">
        <title>Draft genome sequences of novel Actinobacteria.</title>
        <authorList>
            <person name="Sahin N."/>
            <person name="Ay H."/>
            <person name="Saygin H."/>
        </authorList>
    </citation>
    <scope>NUCLEOTIDE SEQUENCE [LARGE SCALE GENOMIC DNA]</scope>
    <source>
        <strain evidence="9 10">8K307</strain>
    </source>
</reference>
<keyword evidence="3 5" id="KW-0689">Ribosomal protein</keyword>
<evidence type="ECO:0000256" key="2">
    <source>
        <dbReference type="ARBA" id="ARBA00011838"/>
    </source>
</evidence>
<evidence type="ECO:0000256" key="3">
    <source>
        <dbReference type="ARBA" id="ARBA00022980"/>
    </source>
</evidence>
<dbReference type="FunFam" id="3.30.1390.20:FF:000001">
    <property type="entry name" value="50S ribosomal protein L30"/>
    <property type="match status" value="1"/>
</dbReference>
<dbReference type="GO" id="GO:0022625">
    <property type="term" value="C:cytosolic large ribosomal subunit"/>
    <property type="evidence" value="ECO:0007669"/>
    <property type="project" value="TreeGrafter"/>
</dbReference>
<dbReference type="InterPro" id="IPR036919">
    <property type="entry name" value="Ribo_uL30_ferredoxin-like_sf"/>
</dbReference>
<name>A0A4R5AKC6_9ACTN</name>
<keyword evidence="4 5" id="KW-0687">Ribonucleoprotein</keyword>
<evidence type="ECO:0000256" key="1">
    <source>
        <dbReference type="ARBA" id="ARBA00007594"/>
    </source>
</evidence>
<evidence type="ECO:0000256" key="7">
    <source>
        <dbReference type="SAM" id="MobiDB-lite"/>
    </source>
</evidence>
<dbReference type="Proteomes" id="UP000295217">
    <property type="component" value="Unassembled WGS sequence"/>
</dbReference>
<dbReference type="InterPro" id="IPR005996">
    <property type="entry name" value="Ribosomal_uL30_bac-type"/>
</dbReference>
<comment type="caution">
    <text evidence="9">The sequence shown here is derived from an EMBL/GenBank/DDBJ whole genome shotgun (WGS) entry which is preliminary data.</text>
</comment>
<dbReference type="InterPro" id="IPR018038">
    <property type="entry name" value="Ribosomal_uL30_CS"/>
</dbReference>
<dbReference type="CDD" id="cd01658">
    <property type="entry name" value="Ribosomal_L30"/>
    <property type="match status" value="1"/>
</dbReference>
<evidence type="ECO:0000313" key="10">
    <source>
        <dbReference type="Proteomes" id="UP000295217"/>
    </source>
</evidence>
<protein>
    <recommendedName>
        <fullName evidence="5">Large ribosomal subunit protein uL30</fullName>
    </recommendedName>
</protein>
<proteinExistence type="inferred from homology"/>
<dbReference type="SUPFAM" id="SSF55129">
    <property type="entry name" value="Ribosomal protein L30p/L7e"/>
    <property type="match status" value="1"/>
</dbReference>
<comment type="similarity">
    <text evidence="1 5 6">Belongs to the universal ribosomal protein uL30 family.</text>
</comment>
<organism evidence="9 10">
    <name type="scientific">Jiangella aurantiaca</name>
    <dbReference type="NCBI Taxonomy" id="2530373"/>
    <lineage>
        <taxon>Bacteria</taxon>
        <taxon>Bacillati</taxon>
        <taxon>Actinomycetota</taxon>
        <taxon>Actinomycetes</taxon>
        <taxon>Jiangellales</taxon>
        <taxon>Jiangellaceae</taxon>
        <taxon>Jiangella</taxon>
    </lineage>
</organism>
<dbReference type="AlphaFoldDB" id="A0A4R5AKC6"/>
<dbReference type="GO" id="GO:0003735">
    <property type="term" value="F:structural constituent of ribosome"/>
    <property type="evidence" value="ECO:0007669"/>
    <property type="project" value="InterPro"/>
</dbReference>
<dbReference type="HAMAP" id="MF_01371_B">
    <property type="entry name" value="Ribosomal_uL30_B"/>
    <property type="match status" value="1"/>
</dbReference>
<dbReference type="Gene3D" id="3.30.1390.20">
    <property type="entry name" value="Ribosomal protein L30, ferredoxin-like fold domain"/>
    <property type="match status" value="1"/>
</dbReference>
<feature type="domain" description="Large ribosomal subunit protein uL30-like ferredoxin-like fold" evidence="8">
    <location>
        <begin position="5"/>
        <end position="55"/>
    </location>
</feature>